<sequence length="86" mass="9529">MTVEQIQPLSEFPAGSLVQLVKLELQGPLKRRLLDLGFIPGAAVRVLQKSPLGDPVAYRVSNTTIALRKEESSLMYGRPAEDEEHE</sequence>
<dbReference type="PANTHER" id="PTHR42954">
    <property type="entry name" value="FE(2+) TRANSPORT PROTEIN A"/>
    <property type="match status" value="1"/>
</dbReference>
<proteinExistence type="predicted"/>
<dbReference type="Pfam" id="PF04023">
    <property type="entry name" value="FeoA"/>
    <property type="match status" value="1"/>
</dbReference>
<organism evidence="3 4">
    <name type="scientific">Ectobacillus ponti</name>
    <dbReference type="NCBI Taxonomy" id="2961894"/>
    <lineage>
        <taxon>Bacteria</taxon>
        <taxon>Bacillati</taxon>
        <taxon>Bacillota</taxon>
        <taxon>Bacilli</taxon>
        <taxon>Bacillales</taxon>
        <taxon>Bacillaceae</taxon>
        <taxon>Ectobacillus</taxon>
    </lineage>
</organism>
<dbReference type="AlphaFoldDB" id="A0AA41XCL0"/>
<evidence type="ECO:0000256" key="1">
    <source>
        <dbReference type="ARBA" id="ARBA00023004"/>
    </source>
</evidence>
<keyword evidence="1" id="KW-0408">Iron</keyword>
<dbReference type="GO" id="GO:0046914">
    <property type="term" value="F:transition metal ion binding"/>
    <property type="evidence" value="ECO:0007669"/>
    <property type="project" value="InterPro"/>
</dbReference>
<name>A0AA41XCL0_9BACI</name>
<dbReference type="InterPro" id="IPR008988">
    <property type="entry name" value="Transcriptional_repressor_C"/>
</dbReference>
<dbReference type="InterPro" id="IPR007167">
    <property type="entry name" value="Fe-transptr_FeoA-like"/>
</dbReference>
<comment type="caution">
    <text evidence="3">The sequence shown here is derived from an EMBL/GenBank/DDBJ whole genome shotgun (WGS) entry which is preliminary data.</text>
</comment>
<gene>
    <name evidence="3" type="ORF">NK662_13790</name>
</gene>
<dbReference type="Gene3D" id="2.30.30.90">
    <property type="match status" value="1"/>
</dbReference>
<dbReference type="SMART" id="SM00899">
    <property type="entry name" value="FeoA"/>
    <property type="match status" value="1"/>
</dbReference>
<dbReference type="EMBL" id="JANCLT010000006">
    <property type="protein sequence ID" value="MCP8969601.1"/>
    <property type="molecule type" value="Genomic_DNA"/>
</dbReference>
<accession>A0AA41XCL0</accession>
<dbReference type="Proteomes" id="UP001156102">
    <property type="component" value="Unassembled WGS sequence"/>
</dbReference>
<dbReference type="InterPro" id="IPR038157">
    <property type="entry name" value="FeoA_core_dom"/>
</dbReference>
<evidence type="ECO:0000313" key="3">
    <source>
        <dbReference type="EMBL" id="MCP8969601.1"/>
    </source>
</evidence>
<evidence type="ECO:0000259" key="2">
    <source>
        <dbReference type="SMART" id="SM00899"/>
    </source>
</evidence>
<reference evidence="3" key="1">
    <citation type="submission" date="2022-07" db="EMBL/GenBank/DDBJ databases">
        <authorList>
            <person name="Li W.-J."/>
            <person name="Deng Q.-Q."/>
        </authorList>
    </citation>
    <scope>NUCLEOTIDE SEQUENCE</scope>
    <source>
        <strain evidence="3">SYSU M60031</strain>
    </source>
</reference>
<dbReference type="RefSeq" id="WP_254759518.1">
    <property type="nucleotide sequence ID" value="NZ_JANCLT010000006.1"/>
</dbReference>
<dbReference type="SUPFAM" id="SSF50037">
    <property type="entry name" value="C-terminal domain of transcriptional repressors"/>
    <property type="match status" value="1"/>
</dbReference>
<feature type="domain" description="Ferrous iron transporter FeoA-like" evidence="2">
    <location>
        <begin position="7"/>
        <end position="79"/>
    </location>
</feature>
<dbReference type="PANTHER" id="PTHR42954:SF2">
    <property type="entry name" value="FE(2+) TRANSPORT PROTEIN A"/>
    <property type="match status" value="1"/>
</dbReference>
<keyword evidence="4" id="KW-1185">Reference proteome</keyword>
<protein>
    <submittedName>
        <fullName evidence="3">Ferrous iron transport protein A</fullName>
    </submittedName>
</protein>
<evidence type="ECO:0000313" key="4">
    <source>
        <dbReference type="Proteomes" id="UP001156102"/>
    </source>
</evidence>
<dbReference type="InterPro" id="IPR052713">
    <property type="entry name" value="FeoA"/>
</dbReference>